<dbReference type="GeneID" id="87813226"/>
<dbReference type="InterPro" id="IPR036291">
    <property type="entry name" value="NAD(P)-bd_dom_sf"/>
</dbReference>
<dbReference type="AlphaFoldDB" id="A0AAN6V6Y1"/>
<dbReference type="Gene3D" id="3.40.50.720">
    <property type="entry name" value="NAD(P)-binding Rossmann-like Domain"/>
    <property type="match status" value="1"/>
</dbReference>
<comment type="caution">
    <text evidence="3">The sequence shown here is derived from an EMBL/GenBank/DDBJ whole genome shotgun (WGS) entry which is preliminary data.</text>
</comment>
<evidence type="ECO:0000313" key="3">
    <source>
        <dbReference type="EMBL" id="KAK4145594.1"/>
    </source>
</evidence>
<reference evidence="3" key="1">
    <citation type="journal article" date="2023" name="Mol. Phylogenet. Evol.">
        <title>Genome-scale phylogeny and comparative genomics of the fungal order Sordariales.</title>
        <authorList>
            <person name="Hensen N."/>
            <person name="Bonometti L."/>
            <person name="Westerberg I."/>
            <person name="Brannstrom I.O."/>
            <person name="Guillou S."/>
            <person name="Cros-Aarteil S."/>
            <person name="Calhoun S."/>
            <person name="Haridas S."/>
            <person name="Kuo A."/>
            <person name="Mondo S."/>
            <person name="Pangilinan J."/>
            <person name="Riley R."/>
            <person name="LaButti K."/>
            <person name="Andreopoulos B."/>
            <person name="Lipzen A."/>
            <person name="Chen C."/>
            <person name="Yan M."/>
            <person name="Daum C."/>
            <person name="Ng V."/>
            <person name="Clum A."/>
            <person name="Steindorff A."/>
            <person name="Ohm R.A."/>
            <person name="Martin F."/>
            <person name="Silar P."/>
            <person name="Natvig D.O."/>
            <person name="Lalanne C."/>
            <person name="Gautier V."/>
            <person name="Ament-Velasquez S.L."/>
            <person name="Kruys A."/>
            <person name="Hutchinson M.I."/>
            <person name="Powell A.J."/>
            <person name="Barry K."/>
            <person name="Miller A.N."/>
            <person name="Grigoriev I.V."/>
            <person name="Debuchy R."/>
            <person name="Gladieux P."/>
            <person name="Hiltunen Thoren M."/>
            <person name="Johannesson H."/>
        </authorList>
    </citation>
    <scope>NUCLEOTIDE SEQUENCE</scope>
    <source>
        <strain evidence="3">CBS 141.50</strain>
    </source>
</reference>
<dbReference type="Proteomes" id="UP001302676">
    <property type="component" value="Unassembled WGS sequence"/>
</dbReference>
<dbReference type="RefSeq" id="XP_062638965.1">
    <property type="nucleotide sequence ID" value="XM_062776613.1"/>
</dbReference>
<evidence type="ECO:0000313" key="4">
    <source>
        <dbReference type="Proteomes" id="UP001302676"/>
    </source>
</evidence>
<comment type="similarity">
    <text evidence="1">Belongs to the short-chain dehydrogenases/reductases (SDR) family.</text>
</comment>
<keyword evidence="4" id="KW-1185">Reference proteome</keyword>
<reference evidence="3" key="2">
    <citation type="submission" date="2023-05" db="EMBL/GenBank/DDBJ databases">
        <authorList>
            <consortium name="Lawrence Berkeley National Laboratory"/>
            <person name="Steindorff A."/>
            <person name="Hensen N."/>
            <person name="Bonometti L."/>
            <person name="Westerberg I."/>
            <person name="Brannstrom I.O."/>
            <person name="Guillou S."/>
            <person name="Cros-Aarteil S."/>
            <person name="Calhoun S."/>
            <person name="Haridas S."/>
            <person name="Kuo A."/>
            <person name="Mondo S."/>
            <person name="Pangilinan J."/>
            <person name="Riley R."/>
            <person name="Labutti K."/>
            <person name="Andreopoulos B."/>
            <person name="Lipzen A."/>
            <person name="Chen C."/>
            <person name="Yanf M."/>
            <person name="Daum C."/>
            <person name="Ng V."/>
            <person name="Clum A."/>
            <person name="Ohm R."/>
            <person name="Martin F."/>
            <person name="Silar P."/>
            <person name="Natvig D."/>
            <person name="Lalanne C."/>
            <person name="Gautier V."/>
            <person name="Ament-Velasquez S.L."/>
            <person name="Kruys A."/>
            <person name="Hutchinson M.I."/>
            <person name="Powell A.J."/>
            <person name="Barry K."/>
            <person name="Miller A.N."/>
            <person name="Grigoriev I.V."/>
            <person name="Debuchy R."/>
            <person name="Gladieux P."/>
            <person name="Thoren M.H."/>
            <person name="Johannesson H."/>
        </authorList>
    </citation>
    <scope>NUCLEOTIDE SEQUENCE</scope>
    <source>
        <strain evidence="3">CBS 141.50</strain>
    </source>
</reference>
<dbReference type="PANTHER" id="PTHR24320">
    <property type="entry name" value="RETINOL DEHYDROGENASE"/>
    <property type="match status" value="1"/>
</dbReference>
<dbReference type="PANTHER" id="PTHR24320:SF148">
    <property type="entry name" value="NAD(P)-BINDING ROSSMANN-FOLD SUPERFAMILY PROTEIN"/>
    <property type="match status" value="1"/>
</dbReference>
<name>A0AAN6V6Y1_9PEZI</name>
<dbReference type="SUPFAM" id="SSF51735">
    <property type="entry name" value="NAD(P)-binding Rossmann-fold domains"/>
    <property type="match status" value="1"/>
</dbReference>
<dbReference type="EMBL" id="MU853567">
    <property type="protein sequence ID" value="KAK4145594.1"/>
    <property type="molecule type" value="Genomic_DNA"/>
</dbReference>
<gene>
    <name evidence="3" type="ORF">C8A04DRAFT_10522</name>
</gene>
<accession>A0AAN6V6Y1</accession>
<organism evidence="3 4">
    <name type="scientific">Dichotomopilus funicola</name>
    <dbReference type="NCBI Taxonomy" id="1934379"/>
    <lineage>
        <taxon>Eukaryota</taxon>
        <taxon>Fungi</taxon>
        <taxon>Dikarya</taxon>
        <taxon>Ascomycota</taxon>
        <taxon>Pezizomycotina</taxon>
        <taxon>Sordariomycetes</taxon>
        <taxon>Sordariomycetidae</taxon>
        <taxon>Sordariales</taxon>
        <taxon>Chaetomiaceae</taxon>
        <taxon>Dichotomopilus</taxon>
    </lineage>
</organism>
<dbReference type="GO" id="GO:0016491">
    <property type="term" value="F:oxidoreductase activity"/>
    <property type="evidence" value="ECO:0007669"/>
    <property type="project" value="UniProtKB-KW"/>
</dbReference>
<evidence type="ECO:0000256" key="2">
    <source>
        <dbReference type="ARBA" id="ARBA00023002"/>
    </source>
</evidence>
<keyword evidence="2" id="KW-0560">Oxidoreductase</keyword>
<sequence>MATVTKTIVATGVSSGLGFEVIKQLLLAQHLPAPTVFPPKAAYNIILGARDVTNTRAAFDGLGYDAARHQVTVLPLELSDLKGTKVFASEVLSLLGAGEKKKLDFLLLNAAISGSGQKTGPWGWNEGLTVNHFSQHYLTHLLREKLIESKSRVVVVSSGAVRNVPDTGVLEKELQAGSGVEPMTTYCQTKFVQLLGAHWWRRQLQGQVEVVAVSPGFIPGTGLGRGSGVTIPPSLPDAKSVPEGAQSILNAFTRDDIPEDPEQIFLTSWGEWWPKDVYGPTLDKALQDKWSPSREEIEEEAGLSD</sequence>
<evidence type="ECO:0000256" key="1">
    <source>
        <dbReference type="ARBA" id="ARBA00006484"/>
    </source>
</evidence>
<protein>
    <submittedName>
        <fullName evidence="3">Uncharacterized protein</fullName>
    </submittedName>
</protein>
<proteinExistence type="inferred from homology"/>